<dbReference type="CDD" id="cd00567">
    <property type="entry name" value="ACAD"/>
    <property type="match status" value="1"/>
</dbReference>
<evidence type="ECO:0000256" key="2">
    <source>
        <dbReference type="ARBA" id="ARBA00009347"/>
    </source>
</evidence>
<keyword evidence="3" id="KW-0285">Flavoprotein</keyword>
<feature type="domain" description="Acyl-CoA dehydrogenase/oxidase N-terminal" evidence="7">
    <location>
        <begin position="5"/>
        <end position="113"/>
    </location>
</feature>
<keyword evidence="4" id="KW-0274">FAD</keyword>
<organism evidence="8 9">
    <name type="scientific">Parafrankia irregularis</name>
    <dbReference type="NCBI Taxonomy" id="795642"/>
    <lineage>
        <taxon>Bacteria</taxon>
        <taxon>Bacillati</taxon>
        <taxon>Actinomycetota</taxon>
        <taxon>Actinomycetes</taxon>
        <taxon>Frankiales</taxon>
        <taxon>Frankiaceae</taxon>
        <taxon>Parafrankia</taxon>
    </lineage>
</organism>
<comment type="cofactor">
    <cofactor evidence="1">
        <name>FAD</name>
        <dbReference type="ChEBI" id="CHEBI:57692"/>
    </cofactor>
</comment>
<dbReference type="GO" id="GO:0003995">
    <property type="term" value="F:acyl-CoA dehydrogenase activity"/>
    <property type="evidence" value="ECO:0007669"/>
    <property type="project" value="TreeGrafter"/>
</dbReference>
<dbReference type="Proteomes" id="UP000198802">
    <property type="component" value="Unassembled WGS sequence"/>
</dbReference>
<dbReference type="EMBL" id="FAOZ01000008">
    <property type="protein sequence ID" value="CUU56662.1"/>
    <property type="molecule type" value="Genomic_DNA"/>
</dbReference>
<dbReference type="SUPFAM" id="SSF47203">
    <property type="entry name" value="Acyl-CoA dehydrogenase C-terminal domain-like"/>
    <property type="match status" value="1"/>
</dbReference>
<evidence type="ECO:0000256" key="1">
    <source>
        <dbReference type="ARBA" id="ARBA00001974"/>
    </source>
</evidence>
<evidence type="ECO:0000256" key="4">
    <source>
        <dbReference type="ARBA" id="ARBA00022827"/>
    </source>
</evidence>
<dbReference type="InterPro" id="IPR046373">
    <property type="entry name" value="Acyl-CoA_Oxase/DH_mid-dom_sf"/>
</dbReference>
<dbReference type="InterPro" id="IPR009075">
    <property type="entry name" value="AcylCo_DH/oxidase_C"/>
</dbReference>
<protein>
    <submittedName>
        <fullName evidence="8">Acyl-CoA dehydrogenase</fullName>
    </submittedName>
</protein>
<evidence type="ECO:0000256" key="5">
    <source>
        <dbReference type="ARBA" id="ARBA00023002"/>
    </source>
</evidence>
<name>A0A0S4QQC5_9ACTN</name>
<dbReference type="InterPro" id="IPR036250">
    <property type="entry name" value="AcylCo_DH-like_C"/>
</dbReference>
<dbReference type="RefSeq" id="WP_091277322.1">
    <property type="nucleotide sequence ID" value="NZ_FAOZ01000008.1"/>
</dbReference>
<dbReference type="Pfam" id="PF00441">
    <property type="entry name" value="Acyl-CoA_dh_1"/>
    <property type="match status" value="1"/>
</dbReference>
<dbReference type="InterPro" id="IPR013786">
    <property type="entry name" value="AcylCoA_DH/ox_N"/>
</dbReference>
<keyword evidence="5" id="KW-0560">Oxidoreductase</keyword>
<gene>
    <name evidence="8" type="ORF">Ga0074812_108190</name>
</gene>
<comment type="similarity">
    <text evidence="2">Belongs to the acyl-CoA dehydrogenase family.</text>
</comment>
<dbReference type="AlphaFoldDB" id="A0A0S4QQC5"/>
<dbReference type="Gene3D" id="2.40.110.10">
    <property type="entry name" value="Butyryl-CoA Dehydrogenase, subunit A, domain 2"/>
    <property type="match status" value="1"/>
</dbReference>
<evidence type="ECO:0000256" key="3">
    <source>
        <dbReference type="ARBA" id="ARBA00022630"/>
    </source>
</evidence>
<reference evidence="9" key="1">
    <citation type="submission" date="2015-11" db="EMBL/GenBank/DDBJ databases">
        <authorList>
            <person name="Varghese N."/>
        </authorList>
    </citation>
    <scope>NUCLEOTIDE SEQUENCE [LARGE SCALE GENOMIC DNA]</scope>
    <source>
        <strain evidence="9">DSM 45899</strain>
    </source>
</reference>
<dbReference type="InterPro" id="IPR037069">
    <property type="entry name" value="AcylCoA_DH/ox_N_sf"/>
</dbReference>
<evidence type="ECO:0000313" key="9">
    <source>
        <dbReference type="Proteomes" id="UP000198802"/>
    </source>
</evidence>
<keyword evidence="9" id="KW-1185">Reference proteome</keyword>
<evidence type="ECO:0000259" key="6">
    <source>
        <dbReference type="Pfam" id="PF00441"/>
    </source>
</evidence>
<dbReference type="InterPro" id="IPR009100">
    <property type="entry name" value="AcylCoA_DH/oxidase_NM_dom_sf"/>
</dbReference>
<dbReference type="Pfam" id="PF02771">
    <property type="entry name" value="Acyl-CoA_dh_N"/>
    <property type="match status" value="1"/>
</dbReference>
<dbReference type="GO" id="GO:0050660">
    <property type="term" value="F:flavin adenine dinucleotide binding"/>
    <property type="evidence" value="ECO:0007669"/>
    <property type="project" value="InterPro"/>
</dbReference>
<dbReference type="SUPFAM" id="SSF56645">
    <property type="entry name" value="Acyl-CoA dehydrogenase NM domain-like"/>
    <property type="match status" value="1"/>
</dbReference>
<dbReference type="PANTHER" id="PTHR43884:SF20">
    <property type="entry name" value="ACYL-COA DEHYDROGENASE FADE28"/>
    <property type="match status" value="1"/>
</dbReference>
<proteinExistence type="inferred from homology"/>
<accession>A0A0S4QQC5</accession>
<dbReference type="Gene3D" id="1.20.140.10">
    <property type="entry name" value="Butyryl-CoA Dehydrogenase, subunit A, domain 3"/>
    <property type="match status" value="1"/>
</dbReference>
<dbReference type="PANTHER" id="PTHR43884">
    <property type="entry name" value="ACYL-COA DEHYDROGENASE"/>
    <property type="match status" value="1"/>
</dbReference>
<sequence>MFTQTADQDLLEATTEQYLAATYPPTRIRELSRQDSTFDPVLWKRGAELGWTSLLVPEGSGGGSVSGNGLADLLAVAFQFGRHAAPGPLIGTNVVAAALGRWGSKERHGGPLAELLDGAATAAWGYSPGTGPRAGAAVRATRSGDGFLLDGVVPCVESGAPNGYLLVAASDGTTADGDDARSHYLVPLDAPGVRTSPLGGIDLTRRHVSVTLVEVAIPATAQVGEPGSADDHDELLLDLTAVLQAGEIVGAMERAFAMTLRWVNDRYSFGRPLGSYQEIKHRMADLRTQLEASAAVTEKAARRVGEGAPDARSWASAAKAHVGRVGPEVIQDCVQLHGGIGITFEHDLHLHLRRATLDAQLFGTPATFADRLVGLTETALTETALAETAPGGGK</sequence>
<feature type="domain" description="Acyl-CoA dehydrogenase/oxidase C-terminal" evidence="6">
    <location>
        <begin position="238"/>
        <end position="364"/>
    </location>
</feature>
<dbReference type="Gene3D" id="1.10.540.10">
    <property type="entry name" value="Acyl-CoA dehydrogenase/oxidase, N-terminal domain"/>
    <property type="match status" value="1"/>
</dbReference>
<evidence type="ECO:0000259" key="7">
    <source>
        <dbReference type="Pfam" id="PF02771"/>
    </source>
</evidence>
<evidence type="ECO:0000313" key="8">
    <source>
        <dbReference type="EMBL" id="CUU56662.1"/>
    </source>
</evidence>